<dbReference type="Proteomes" id="UP001527882">
    <property type="component" value="Unassembled WGS sequence"/>
</dbReference>
<evidence type="ECO:0000259" key="3">
    <source>
        <dbReference type="PROSITE" id="PS51677"/>
    </source>
</evidence>
<dbReference type="PANTHER" id="PTHR10587">
    <property type="entry name" value="GLYCOSYL TRANSFERASE-RELATED"/>
    <property type="match status" value="1"/>
</dbReference>
<dbReference type="Pfam" id="PF01522">
    <property type="entry name" value="Polysacc_deac_1"/>
    <property type="match status" value="1"/>
</dbReference>
<dbReference type="CDD" id="cd10917">
    <property type="entry name" value="CE4_NodB_like_6s_7s"/>
    <property type="match status" value="1"/>
</dbReference>
<evidence type="ECO:0000256" key="1">
    <source>
        <dbReference type="ARBA" id="ARBA00022723"/>
    </source>
</evidence>
<feature type="domain" description="NodB homology" evidence="3">
    <location>
        <begin position="4"/>
        <end position="179"/>
    </location>
</feature>
<gene>
    <name evidence="4" type="ORF">O9H85_32365</name>
</gene>
<sequence>MRQKSVVLTFDDGPGRYLPQILDVLKTENVPAVFFWQTRLLHPNRPWSRVIEEGHMIGSHSCKHPDLRRMEYQEQYEELFYSKQKLETITGQSVRYFRPPFGQYDTCTLKAVKALELIPVMWSTASFDWELKERPEQIISNVVGHLEEGAIILLHELSQTLLVLPELIRQIRNQGYSFSLLPA</sequence>
<keyword evidence="2" id="KW-0378">Hydrolase</keyword>
<dbReference type="SUPFAM" id="SSF88713">
    <property type="entry name" value="Glycoside hydrolase/deacetylase"/>
    <property type="match status" value="1"/>
</dbReference>
<accession>A0ABT4QJB2</accession>
<organism evidence="4 5">
    <name type="scientific">Paenibacillus gyeongsangnamensis</name>
    <dbReference type="NCBI Taxonomy" id="3388067"/>
    <lineage>
        <taxon>Bacteria</taxon>
        <taxon>Bacillati</taxon>
        <taxon>Bacillota</taxon>
        <taxon>Bacilli</taxon>
        <taxon>Bacillales</taxon>
        <taxon>Paenibacillaceae</taxon>
        <taxon>Paenibacillus</taxon>
    </lineage>
</organism>
<evidence type="ECO:0000313" key="5">
    <source>
        <dbReference type="Proteomes" id="UP001527882"/>
    </source>
</evidence>
<dbReference type="Gene3D" id="3.20.20.370">
    <property type="entry name" value="Glycoside hydrolase/deacetylase"/>
    <property type="match status" value="1"/>
</dbReference>
<evidence type="ECO:0000313" key="4">
    <source>
        <dbReference type="EMBL" id="MCZ8516969.1"/>
    </source>
</evidence>
<name>A0ABT4QJB2_9BACL</name>
<dbReference type="InterPro" id="IPR011330">
    <property type="entry name" value="Glyco_hydro/deAcase_b/a-brl"/>
</dbReference>
<dbReference type="RefSeq" id="WP_269885514.1">
    <property type="nucleotide sequence ID" value="NZ_JAQAGZ010000029.1"/>
</dbReference>
<dbReference type="InterPro" id="IPR050248">
    <property type="entry name" value="Polysacc_deacetylase_ArnD"/>
</dbReference>
<keyword evidence="1" id="KW-0479">Metal-binding</keyword>
<protein>
    <submittedName>
        <fullName evidence="4">Polysaccharide deacetylase family protein</fullName>
    </submittedName>
</protein>
<dbReference type="PANTHER" id="PTHR10587:SF133">
    <property type="entry name" value="CHITIN DEACETYLASE 1-RELATED"/>
    <property type="match status" value="1"/>
</dbReference>
<dbReference type="EMBL" id="JAQAGZ010000029">
    <property type="protein sequence ID" value="MCZ8516969.1"/>
    <property type="molecule type" value="Genomic_DNA"/>
</dbReference>
<dbReference type="PROSITE" id="PS51677">
    <property type="entry name" value="NODB"/>
    <property type="match status" value="1"/>
</dbReference>
<keyword evidence="5" id="KW-1185">Reference proteome</keyword>
<dbReference type="InterPro" id="IPR002509">
    <property type="entry name" value="NODB_dom"/>
</dbReference>
<comment type="caution">
    <text evidence="4">The sequence shown here is derived from an EMBL/GenBank/DDBJ whole genome shotgun (WGS) entry which is preliminary data.</text>
</comment>
<proteinExistence type="predicted"/>
<evidence type="ECO:0000256" key="2">
    <source>
        <dbReference type="ARBA" id="ARBA00022801"/>
    </source>
</evidence>
<reference evidence="4 5" key="1">
    <citation type="submission" date="2022-12" db="EMBL/GenBank/DDBJ databases">
        <title>Draft genome sequence of Paenibacillus sp. dW9.</title>
        <authorList>
            <person name="Choi E.-W."/>
            <person name="Kim D.-U."/>
        </authorList>
    </citation>
    <scope>NUCLEOTIDE SEQUENCE [LARGE SCALE GENOMIC DNA]</scope>
    <source>
        <strain evidence="5">dW9</strain>
    </source>
</reference>